<feature type="region of interest" description="Disordered" evidence="1">
    <location>
        <begin position="60"/>
        <end position="90"/>
    </location>
</feature>
<proteinExistence type="predicted"/>
<evidence type="ECO:0000256" key="1">
    <source>
        <dbReference type="SAM" id="MobiDB-lite"/>
    </source>
</evidence>
<organism evidence="2 3">
    <name type="scientific">Solanum commersonii</name>
    <name type="common">Commerson's wild potato</name>
    <name type="synonym">Commerson's nightshade</name>
    <dbReference type="NCBI Taxonomy" id="4109"/>
    <lineage>
        <taxon>Eukaryota</taxon>
        <taxon>Viridiplantae</taxon>
        <taxon>Streptophyta</taxon>
        <taxon>Embryophyta</taxon>
        <taxon>Tracheophyta</taxon>
        <taxon>Spermatophyta</taxon>
        <taxon>Magnoliopsida</taxon>
        <taxon>eudicotyledons</taxon>
        <taxon>Gunneridae</taxon>
        <taxon>Pentapetalae</taxon>
        <taxon>asterids</taxon>
        <taxon>lamiids</taxon>
        <taxon>Solanales</taxon>
        <taxon>Solanaceae</taxon>
        <taxon>Solanoideae</taxon>
        <taxon>Solaneae</taxon>
        <taxon>Solanum</taxon>
    </lineage>
</organism>
<dbReference type="EMBL" id="JACXVP010000007">
    <property type="protein sequence ID" value="KAG5596272.1"/>
    <property type="molecule type" value="Genomic_DNA"/>
</dbReference>
<dbReference type="Proteomes" id="UP000824120">
    <property type="component" value="Chromosome 7"/>
</dbReference>
<evidence type="ECO:0000313" key="2">
    <source>
        <dbReference type="EMBL" id="KAG5596272.1"/>
    </source>
</evidence>
<accession>A0A9J5Y9Q5</accession>
<gene>
    <name evidence="2" type="ORF">H5410_037504</name>
</gene>
<dbReference type="AlphaFoldDB" id="A0A9J5Y9Q5"/>
<protein>
    <submittedName>
        <fullName evidence="2">Uncharacterized protein</fullName>
    </submittedName>
</protein>
<name>A0A9J5Y9Q5_SOLCO</name>
<sequence>MIAQSDCRIRFAPWFQLWFCRWLLSINERTSLGRILAIIMVQFKSKIELLRKRAESGKQTIPFKSITNKPKSPSKGDGGDIISDDKETDVKHEACHDDTTFQSLKENYRKNAPLCIPSLSEDIQTQNGSNQG</sequence>
<reference evidence="2 3" key="1">
    <citation type="submission" date="2020-09" db="EMBL/GenBank/DDBJ databases">
        <title>De no assembly of potato wild relative species, Solanum commersonii.</title>
        <authorList>
            <person name="Cho K."/>
        </authorList>
    </citation>
    <scope>NUCLEOTIDE SEQUENCE [LARGE SCALE GENOMIC DNA]</scope>
    <source>
        <strain evidence="2">LZ3.2</strain>
        <tissue evidence="2">Leaf</tissue>
    </source>
</reference>
<comment type="caution">
    <text evidence="2">The sequence shown here is derived from an EMBL/GenBank/DDBJ whole genome shotgun (WGS) entry which is preliminary data.</text>
</comment>
<evidence type="ECO:0000313" key="3">
    <source>
        <dbReference type="Proteomes" id="UP000824120"/>
    </source>
</evidence>
<keyword evidence="3" id="KW-1185">Reference proteome</keyword>